<accession>A0A0S4J420</accession>
<dbReference type="GO" id="GO:0016301">
    <property type="term" value="F:kinase activity"/>
    <property type="evidence" value="ECO:0007669"/>
    <property type="project" value="UniProtKB-KW"/>
</dbReference>
<keyword evidence="1" id="KW-0418">Kinase</keyword>
<dbReference type="Gene3D" id="3.80.10.10">
    <property type="entry name" value="Ribonuclease Inhibitor"/>
    <property type="match status" value="2"/>
</dbReference>
<dbReference type="PANTHER" id="PTHR13318:SF105">
    <property type="entry name" value="F-BOX_LRR-REPEAT PROTEIN 3"/>
    <property type="match status" value="1"/>
</dbReference>
<keyword evidence="1" id="KW-0675">Receptor</keyword>
<gene>
    <name evidence="1" type="ORF">BSAL_79145</name>
</gene>
<dbReference type="VEuPathDB" id="TriTrypDB:BSAL_39370"/>
<protein>
    <submittedName>
        <fullName evidence="1">Receptor-type protein kinase, putative</fullName>
    </submittedName>
</protein>
<reference evidence="2" key="1">
    <citation type="submission" date="2015-09" db="EMBL/GenBank/DDBJ databases">
        <authorList>
            <consortium name="Pathogen Informatics"/>
        </authorList>
    </citation>
    <scope>NUCLEOTIDE SEQUENCE [LARGE SCALE GENOMIC DNA]</scope>
    <source>
        <strain evidence="2">Lake Konstanz</strain>
    </source>
</reference>
<evidence type="ECO:0000313" key="2">
    <source>
        <dbReference type="Proteomes" id="UP000051952"/>
    </source>
</evidence>
<dbReference type="InterPro" id="IPR006553">
    <property type="entry name" value="Leu-rich_rpt_Cys-con_subtyp"/>
</dbReference>
<organism evidence="1 2">
    <name type="scientific">Bodo saltans</name>
    <name type="common">Flagellated protozoan</name>
    <dbReference type="NCBI Taxonomy" id="75058"/>
    <lineage>
        <taxon>Eukaryota</taxon>
        <taxon>Discoba</taxon>
        <taxon>Euglenozoa</taxon>
        <taxon>Kinetoplastea</taxon>
        <taxon>Metakinetoplastina</taxon>
        <taxon>Eubodonida</taxon>
        <taxon>Bodonidae</taxon>
        <taxon>Bodo</taxon>
    </lineage>
</organism>
<proteinExistence type="predicted"/>
<dbReference type="GO" id="GO:0019005">
    <property type="term" value="C:SCF ubiquitin ligase complex"/>
    <property type="evidence" value="ECO:0007669"/>
    <property type="project" value="TreeGrafter"/>
</dbReference>
<dbReference type="PANTHER" id="PTHR13318">
    <property type="entry name" value="PARTNER OF PAIRED, ISOFORM B-RELATED"/>
    <property type="match status" value="1"/>
</dbReference>
<keyword evidence="2" id="KW-1185">Reference proteome</keyword>
<sequence length="203" mass="22090">MPPKKRPRLEDTTGSHFALTVARLLLVRSSELTTLRTLHLACCDDVTATGLACVGALTSLQSLDMTGVESKLYYGLFQIVRWRALVTFPHYRTWTLGVPVSLTDEGIALRTLSAMQDLCLVNCNGITDVGLESVAALSQLIFLALVSCVEITDAGVASISSLPKPRVLDVSFCIEIIDCKYCTAATVTKPGFVWAKSNYGRWT</sequence>
<dbReference type="AlphaFoldDB" id="A0A0S4J420"/>
<dbReference type="EMBL" id="CYKH01000800">
    <property type="protein sequence ID" value="CUG42085.1"/>
    <property type="molecule type" value="Genomic_DNA"/>
</dbReference>
<dbReference type="Pfam" id="PF13516">
    <property type="entry name" value="LRR_6"/>
    <property type="match status" value="2"/>
</dbReference>
<dbReference type="InterPro" id="IPR001611">
    <property type="entry name" value="Leu-rich_rpt"/>
</dbReference>
<keyword evidence="1" id="KW-0808">Transferase</keyword>
<dbReference type="InterPro" id="IPR032675">
    <property type="entry name" value="LRR_dom_sf"/>
</dbReference>
<dbReference type="Proteomes" id="UP000051952">
    <property type="component" value="Unassembled WGS sequence"/>
</dbReference>
<dbReference type="SUPFAM" id="SSF52047">
    <property type="entry name" value="RNI-like"/>
    <property type="match status" value="1"/>
</dbReference>
<dbReference type="GO" id="GO:0031146">
    <property type="term" value="P:SCF-dependent proteasomal ubiquitin-dependent protein catabolic process"/>
    <property type="evidence" value="ECO:0007669"/>
    <property type="project" value="TreeGrafter"/>
</dbReference>
<evidence type="ECO:0000313" key="1">
    <source>
        <dbReference type="EMBL" id="CUG42085.1"/>
    </source>
</evidence>
<name>A0A0S4J420_BODSA</name>
<dbReference type="SMART" id="SM00367">
    <property type="entry name" value="LRR_CC"/>
    <property type="match status" value="3"/>
</dbReference>